<evidence type="ECO:0000313" key="2">
    <source>
        <dbReference type="Proteomes" id="UP001385951"/>
    </source>
</evidence>
<dbReference type="AlphaFoldDB" id="A0AAW0FA42"/>
<sequence>MSSAILRQAKGVARTVSRQCAFSTSAVARRDLVQDLYLRELKGYKAPPQAKDAHVGAVKAYSLPPTPKAPALPADLASELAAYDASEPTVAAEPKVAAVATENVGTGAEAFLEALEADLPKADAHH</sequence>
<dbReference type="Pfam" id="PF10775">
    <property type="entry name" value="ATP_sub_h"/>
    <property type="match status" value="1"/>
</dbReference>
<keyword evidence="2" id="KW-1185">Reference proteome</keyword>
<gene>
    <name evidence="1" type="ORF">QCA50_019880</name>
</gene>
<reference evidence="1 2" key="1">
    <citation type="submission" date="2022-09" db="EMBL/GenBank/DDBJ databases">
        <authorList>
            <person name="Palmer J.M."/>
        </authorList>
    </citation>
    <scope>NUCLEOTIDE SEQUENCE [LARGE SCALE GENOMIC DNA]</scope>
    <source>
        <strain evidence="1 2">DSM 7382</strain>
    </source>
</reference>
<evidence type="ECO:0000313" key="1">
    <source>
        <dbReference type="EMBL" id="KAK7677171.1"/>
    </source>
</evidence>
<dbReference type="Proteomes" id="UP001385951">
    <property type="component" value="Unassembled WGS sequence"/>
</dbReference>
<organism evidence="1 2">
    <name type="scientific">Cerrena zonata</name>
    <dbReference type="NCBI Taxonomy" id="2478898"/>
    <lineage>
        <taxon>Eukaryota</taxon>
        <taxon>Fungi</taxon>
        <taxon>Dikarya</taxon>
        <taxon>Basidiomycota</taxon>
        <taxon>Agaricomycotina</taxon>
        <taxon>Agaricomycetes</taxon>
        <taxon>Polyporales</taxon>
        <taxon>Cerrenaceae</taxon>
        <taxon>Cerrena</taxon>
    </lineage>
</organism>
<accession>A0AAW0FA42</accession>
<name>A0AAW0FA42_9APHY</name>
<proteinExistence type="predicted"/>
<dbReference type="PANTHER" id="PTHR28207">
    <property type="entry name" value="ATP SYNTHASE SUBUNIT H, MITOCHONDRIAL"/>
    <property type="match status" value="1"/>
</dbReference>
<comment type="caution">
    <text evidence="1">The sequence shown here is derived from an EMBL/GenBank/DDBJ whole genome shotgun (WGS) entry which is preliminary data.</text>
</comment>
<protein>
    <submittedName>
        <fullName evidence="1">Uncharacterized protein</fullName>
    </submittedName>
</protein>
<dbReference type="EMBL" id="JASBNA010000094">
    <property type="protein sequence ID" value="KAK7677171.1"/>
    <property type="molecule type" value="Genomic_DNA"/>
</dbReference>
<dbReference type="InterPro" id="IPR019711">
    <property type="entry name" value="ATP_synth_F0_suH"/>
</dbReference>
<dbReference type="GO" id="GO:0046933">
    <property type="term" value="F:proton-transporting ATP synthase activity, rotational mechanism"/>
    <property type="evidence" value="ECO:0007669"/>
    <property type="project" value="TreeGrafter"/>
</dbReference>
<dbReference type="PANTHER" id="PTHR28207:SF1">
    <property type="entry name" value="ATP SYNTHASE SUBUNIT H, MITOCHONDRIAL"/>
    <property type="match status" value="1"/>
</dbReference>